<dbReference type="PIRSF" id="PIRSF003073">
    <property type="entry name" value="DNAC_TnpB_IstB"/>
    <property type="match status" value="1"/>
</dbReference>
<dbReference type="AlphaFoldDB" id="A0A1X3IT37"/>
<accession>A0A1X3IT37</accession>
<dbReference type="Gene3D" id="3.40.50.300">
    <property type="entry name" value="P-loop containing nucleotide triphosphate hydrolases"/>
    <property type="match status" value="1"/>
</dbReference>
<gene>
    <name evidence="4" type="ORF">ECXG_04200</name>
</gene>
<protein>
    <submittedName>
        <fullName evidence="4">Putative transposase subunit</fullName>
    </submittedName>
</protein>
<dbReference type="PANTHER" id="PTHR30050:SF4">
    <property type="entry name" value="ATP-BINDING PROTEIN RV3427C IN INSERTION SEQUENCE-RELATED"/>
    <property type="match status" value="1"/>
</dbReference>
<evidence type="ECO:0000313" key="4">
    <source>
        <dbReference type="EMBL" id="OSK88003.1"/>
    </source>
</evidence>
<dbReference type="EMBL" id="ADIZ01000046">
    <property type="protein sequence ID" value="OSK88003.1"/>
    <property type="molecule type" value="Genomic_DNA"/>
</dbReference>
<dbReference type="Proteomes" id="UP000193942">
    <property type="component" value="Unassembled WGS sequence"/>
</dbReference>
<keyword evidence="1" id="KW-0547">Nucleotide-binding</keyword>
<feature type="domain" description="IstB-like ATP-binding" evidence="3">
    <location>
        <begin position="14"/>
        <end position="225"/>
    </location>
</feature>
<dbReference type="InterPro" id="IPR028350">
    <property type="entry name" value="DNAC/IstB-like"/>
</dbReference>
<dbReference type="SUPFAM" id="SSF52540">
    <property type="entry name" value="P-loop containing nucleoside triphosphate hydrolases"/>
    <property type="match status" value="1"/>
</dbReference>
<dbReference type="InterPro" id="IPR027417">
    <property type="entry name" value="P-loop_NTPase"/>
</dbReference>
<dbReference type="Pfam" id="PF01695">
    <property type="entry name" value="IstB_IS21"/>
    <property type="match status" value="1"/>
</dbReference>
<dbReference type="RefSeq" id="WP_085453303.1">
    <property type="nucleotide sequence ID" value="NZ_ADIZ01000046.1"/>
</dbReference>
<proteinExistence type="predicted"/>
<dbReference type="InterPro" id="IPR047661">
    <property type="entry name" value="IstB"/>
</dbReference>
<dbReference type="GO" id="GO:0006260">
    <property type="term" value="P:DNA replication"/>
    <property type="evidence" value="ECO:0007669"/>
    <property type="project" value="TreeGrafter"/>
</dbReference>
<reference evidence="4 5" key="1">
    <citation type="submission" date="2010-04" db="EMBL/GenBank/DDBJ databases">
        <title>The Genome Sequence of Escherichia coli TA447.</title>
        <authorList>
            <consortium name="The Broad Institute Genome Sequencing Platform"/>
            <consortium name="The Broad Institute Genome Sequencing Center for Infectious Disease"/>
            <person name="Feldgarden M."/>
            <person name="Gordon D.M."/>
            <person name="Johnson J.R."/>
            <person name="Johnston B.D."/>
            <person name="Young S."/>
            <person name="Zeng Q."/>
            <person name="Koehrsen M."/>
            <person name="Alvarado L."/>
            <person name="Berlin A.M."/>
            <person name="Borenstein D."/>
            <person name="Chapman S.B."/>
            <person name="Chen Z."/>
            <person name="Engels R."/>
            <person name="Freedman E."/>
            <person name="Gellesch M."/>
            <person name="Goldberg J."/>
            <person name="Griggs A."/>
            <person name="Gujja S."/>
            <person name="Heilman E.R."/>
            <person name="Heiman D.I."/>
            <person name="Hepburn T.A."/>
            <person name="Howarth C."/>
            <person name="Jen D."/>
            <person name="Larson L."/>
            <person name="Mehta T."/>
            <person name="Park D."/>
            <person name="Pearson M."/>
            <person name="Richards J."/>
            <person name="Roberts A."/>
            <person name="Saif S."/>
            <person name="Shea T.D."/>
            <person name="Shenoy N."/>
            <person name="Sisk P."/>
            <person name="Stolte C."/>
            <person name="Sykes S.N."/>
            <person name="Walk T."/>
            <person name="White J."/>
            <person name="Yandava C."/>
            <person name="Haas B."/>
            <person name="Henn M.R."/>
            <person name="Nusbaum C."/>
            <person name="Birren B."/>
        </authorList>
    </citation>
    <scope>NUCLEOTIDE SEQUENCE [LARGE SCALE GENOMIC DNA]</scope>
    <source>
        <strain evidence="4 5">TA447</strain>
    </source>
</reference>
<dbReference type="InterPro" id="IPR002611">
    <property type="entry name" value="IstB_ATP-bd"/>
</dbReference>
<evidence type="ECO:0000256" key="2">
    <source>
        <dbReference type="ARBA" id="ARBA00022840"/>
    </source>
</evidence>
<dbReference type="PANTHER" id="PTHR30050">
    <property type="entry name" value="CHROMOSOMAL REPLICATION INITIATOR PROTEIN DNAA"/>
    <property type="match status" value="1"/>
</dbReference>
<organism evidence="4 5">
    <name type="scientific">Escherichia coli TA447</name>
    <dbReference type="NCBI Taxonomy" id="656447"/>
    <lineage>
        <taxon>Bacteria</taxon>
        <taxon>Pseudomonadati</taxon>
        <taxon>Pseudomonadota</taxon>
        <taxon>Gammaproteobacteria</taxon>
        <taxon>Enterobacterales</taxon>
        <taxon>Enterobacteriaceae</taxon>
        <taxon>Escherichia</taxon>
    </lineage>
</organism>
<evidence type="ECO:0000256" key="1">
    <source>
        <dbReference type="ARBA" id="ARBA00022741"/>
    </source>
</evidence>
<comment type="caution">
    <text evidence="4">The sequence shown here is derived from an EMBL/GenBank/DDBJ whole genome shotgun (WGS) entry which is preliminary data.</text>
</comment>
<dbReference type="CDD" id="cd00009">
    <property type="entry name" value="AAA"/>
    <property type="match status" value="1"/>
</dbReference>
<evidence type="ECO:0000259" key="3">
    <source>
        <dbReference type="Pfam" id="PF01695"/>
    </source>
</evidence>
<evidence type="ECO:0000313" key="5">
    <source>
        <dbReference type="Proteomes" id="UP000193942"/>
    </source>
</evidence>
<keyword evidence="2" id="KW-0067">ATP-binding</keyword>
<name>A0A1X3IT37_ECOLX</name>
<dbReference type="GO" id="GO:0005524">
    <property type="term" value="F:ATP binding"/>
    <property type="evidence" value="ECO:0007669"/>
    <property type="project" value="UniProtKB-KW"/>
</dbReference>
<dbReference type="NCBIfam" id="NF038214">
    <property type="entry name" value="IS21_help_AAA"/>
    <property type="match status" value="1"/>
</dbReference>
<sequence length="235" mass="26961">MTDALLRQRETPQTYDELSFAERLELLADDELLSRENRRVARLRKNANLKYQAAPEGLHYPVSRGLKAEQMRELLNGHYISHRKNILITGPTGSGKTWIANVLGEQACRQKHQTQYWRAGRLFETLAQGRVDGSWLKQLRLLQKTTVLILDDLGLEPLTNQQCNDLLEIVEDRYGQSSTIVISQFPVDKWYGLMENPTTADAILDRLVHNAHRLALQGESMRKKKPVMEEVEKTG</sequence>